<dbReference type="EMBL" id="FIZY01000043">
    <property type="protein sequence ID" value="CZF85776.1"/>
    <property type="molecule type" value="Genomic_DNA"/>
</dbReference>
<dbReference type="AlphaFoldDB" id="A0A128FHP1"/>
<evidence type="ECO:0000313" key="3">
    <source>
        <dbReference type="Proteomes" id="UP000073601"/>
    </source>
</evidence>
<dbReference type="InterPro" id="IPR018958">
    <property type="entry name" value="Knr4/Smi1-like_dom"/>
</dbReference>
<accession>A0A128FHP1</accession>
<keyword evidence="3" id="KW-1185">Reference proteome</keyword>
<evidence type="ECO:0000259" key="1">
    <source>
        <dbReference type="SMART" id="SM00860"/>
    </source>
</evidence>
<dbReference type="RefSeq" id="WP_062713136.1">
    <property type="nucleotide sequence ID" value="NZ_CAWRCI010000043.1"/>
</dbReference>
<dbReference type="Gene3D" id="3.40.1580.10">
    <property type="entry name" value="SMI1/KNR4-like"/>
    <property type="match status" value="1"/>
</dbReference>
<reference evidence="3" key="1">
    <citation type="submission" date="2016-02" db="EMBL/GenBank/DDBJ databases">
        <authorList>
            <person name="Rodrigo-Torres Lidia"/>
            <person name="Arahal R.David."/>
        </authorList>
    </citation>
    <scope>NUCLEOTIDE SEQUENCE [LARGE SCALE GENOMIC DNA]</scope>
    <source>
        <strain evidence="3">CECT 8713</strain>
    </source>
</reference>
<dbReference type="SMART" id="SM00860">
    <property type="entry name" value="SMI1_KNR4"/>
    <property type="match status" value="1"/>
</dbReference>
<dbReference type="InterPro" id="IPR037883">
    <property type="entry name" value="Knr4/Smi1-like_sf"/>
</dbReference>
<sequence>MNKEKLLSFWKQEIVSTEDLGDRLSSQEAISDFEAKHGVVLPEGFKSFLTEYGACSFNDLEQNFCVYMLDVGERSVPGFVAHNFIYNVDDIEDTLFELNEELPDFWETDAALIPPTMIPIADSLADDNGYLLMNLAEKHYGSLWHWRFTQNAWGDKGNDSIILIANSFEDWLESLVTYEEAELIVAQGGSSV</sequence>
<dbReference type="OrthoDB" id="5917110at2"/>
<evidence type="ECO:0000313" key="2">
    <source>
        <dbReference type="EMBL" id="CZF85776.1"/>
    </source>
</evidence>
<dbReference type="Pfam" id="PF09346">
    <property type="entry name" value="SMI1_KNR4"/>
    <property type="match status" value="1"/>
</dbReference>
<dbReference type="Proteomes" id="UP000073601">
    <property type="component" value="Unassembled WGS sequence"/>
</dbReference>
<feature type="domain" description="Knr4/Smi1-like" evidence="1">
    <location>
        <begin position="24"/>
        <end position="174"/>
    </location>
</feature>
<proteinExistence type="predicted"/>
<protein>
    <submittedName>
        <fullName evidence="2">SMI1 / KNR4 family protein</fullName>
    </submittedName>
</protein>
<organism evidence="2 3">
    <name type="scientific">Grimontia marina</name>
    <dbReference type="NCBI Taxonomy" id="646534"/>
    <lineage>
        <taxon>Bacteria</taxon>
        <taxon>Pseudomonadati</taxon>
        <taxon>Pseudomonadota</taxon>
        <taxon>Gammaproteobacteria</taxon>
        <taxon>Vibrionales</taxon>
        <taxon>Vibrionaceae</taxon>
        <taxon>Grimontia</taxon>
    </lineage>
</organism>
<dbReference type="SUPFAM" id="SSF160631">
    <property type="entry name" value="SMI1/KNR4-like"/>
    <property type="match status" value="1"/>
</dbReference>
<gene>
    <name evidence="2" type="ORF">GMA8713_03809</name>
</gene>
<name>A0A128FHP1_9GAMM</name>